<gene>
    <name evidence="2" type="ORF">ABT317_05570</name>
</gene>
<name>A0ABV1VX57_9ACTN</name>
<dbReference type="Pfam" id="PF06684">
    <property type="entry name" value="AA_synth"/>
    <property type="match status" value="1"/>
</dbReference>
<evidence type="ECO:0000313" key="3">
    <source>
        <dbReference type="Proteomes" id="UP001458415"/>
    </source>
</evidence>
<proteinExistence type="predicted"/>
<comment type="caution">
    <text evidence="2">The sequence shown here is derived from an EMBL/GenBank/DDBJ whole genome shotgun (WGS) entry which is preliminary data.</text>
</comment>
<protein>
    <submittedName>
        <fullName evidence="2">Amino acid synthesis family protein</fullName>
    </submittedName>
</protein>
<dbReference type="RefSeq" id="WP_086727537.1">
    <property type="nucleotide sequence ID" value="NZ_MUBM01000189.1"/>
</dbReference>
<sequence>MAGGLSPTSGRSRPAHRLRAATGSLTRNFNAAVTSTFGDALRKAIGGGEAWISPVTEASGTDATIDVPLAFKDEIWVRSHYDAIAAHLPDVPAPRRARKVRMVSCSRSGGRDARAAPPGGGALIRRRAPVPSTAARSAPVG</sequence>
<organism evidence="2 3">
    <name type="scientific">Streptomyces carpinensis</name>
    <dbReference type="NCBI Taxonomy" id="66369"/>
    <lineage>
        <taxon>Bacteria</taxon>
        <taxon>Bacillati</taxon>
        <taxon>Actinomycetota</taxon>
        <taxon>Actinomycetes</taxon>
        <taxon>Kitasatosporales</taxon>
        <taxon>Streptomycetaceae</taxon>
        <taxon>Streptomyces</taxon>
    </lineage>
</organism>
<keyword evidence="3" id="KW-1185">Reference proteome</keyword>
<dbReference type="SUPFAM" id="SSF160519">
    <property type="entry name" value="BB2672-like"/>
    <property type="match status" value="1"/>
</dbReference>
<dbReference type="EMBL" id="JBEPCU010000048">
    <property type="protein sequence ID" value="MER6976513.1"/>
    <property type="molecule type" value="Genomic_DNA"/>
</dbReference>
<reference evidence="2 3" key="1">
    <citation type="submission" date="2024-06" db="EMBL/GenBank/DDBJ databases">
        <title>The Natural Products Discovery Center: Release of the First 8490 Sequenced Strains for Exploring Actinobacteria Biosynthetic Diversity.</title>
        <authorList>
            <person name="Kalkreuter E."/>
            <person name="Kautsar S.A."/>
            <person name="Yang D."/>
            <person name="Bader C.D."/>
            <person name="Teijaro C.N."/>
            <person name="Fluegel L."/>
            <person name="Davis C.M."/>
            <person name="Simpson J.R."/>
            <person name="Lauterbach L."/>
            <person name="Steele A.D."/>
            <person name="Gui C."/>
            <person name="Meng S."/>
            <person name="Li G."/>
            <person name="Viehrig K."/>
            <person name="Ye F."/>
            <person name="Su P."/>
            <person name="Kiefer A.F."/>
            <person name="Nichols A."/>
            <person name="Cepeda A.J."/>
            <person name="Yan W."/>
            <person name="Fan B."/>
            <person name="Jiang Y."/>
            <person name="Adhikari A."/>
            <person name="Zheng C.-J."/>
            <person name="Schuster L."/>
            <person name="Cowan T.M."/>
            <person name="Smanski M.J."/>
            <person name="Chevrette M.G."/>
            <person name="De Carvalho L.P.S."/>
            <person name="Shen B."/>
        </authorList>
    </citation>
    <scope>NUCLEOTIDE SEQUENCE [LARGE SCALE GENOMIC DNA]</scope>
    <source>
        <strain evidence="2 3">NPDC000634</strain>
    </source>
</reference>
<evidence type="ECO:0000256" key="1">
    <source>
        <dbReference type="SAM" id="MobiDB-lite"/>
    </source>
</evidence>
<dbReference type="Proteomes" id="UP001458415">
    <property type="component" value="Unassembled WGS sequence"/>
</dbReference>
<accession>A0ABV1VX57</accession>
<dbReference type="Gene3D" id="3.30.1330.110">
    <property type="entry name" value="BB2672"/>
    <property type="match status" value="1"/>
</dbReference>
<evidence type="ECO:0000313" key="2">
    <source>
        <dbReference type="EMBL" id="MER6976513.1"/>
    </source>
</evidence>
<dbReference type="InterPro" id="IPR035936">
    <property type="entry name" value="BB2672"/>
</dbReference>
<dbReference type="InterPro" id="IPR009569">
    <property type="entry name" value="AA_synth_put"/>
</dbReference>
<feature type="region of interest" description="Disordered" evidence="1">
    <location>
        <begin position="103"/>
        <end position="141"/>
    </location>
</feature>